<keyword evidence="2" id="KW-1185">Reference proteome</keyword>
<comment type="caution">
    <text evidence="1">The sequence shown here is derived from an EMBL/GenBank/DDBJ whole genome shotgun (WGS) entry which is preliminary data.</text>
</comment>
<evidence type="ECO:0000313" key="1">
    <source>
        <dbReference type="EMBL" id="KAI4375539.1"/>
    </source>
</evidence>
<proteinExistence type="predicted"/>
<gene>
    <name evidence="1" type="ORF">MLD38_013397</name>
</gene>
<evidence type="ECO:0000313" key="2">
    <source>
        <dbReference type="Proteomes" id="UP001057402"/>
    </source>
</evidence>
<sequence>MEFELVQSPSPSWIGKLQKLEALVLSLPNITSLSPEIGNLTLLRNLSLSGCKNLQELTQLPPSLSSLALSVCPSLTALPDLSPLRSLTELFIGVCGTTQIKGLEKLRSLSCLVIIRCWKLQGLPDLSELKNLRAMLLADCPGIVEIRGRLVRLETLALLNCLFLERVPKEHLVSLERFHLLCCPRIKGLEDIGDCCYNGQEGINESGTLKDVIITADKNARNLYLEGFLDVIWKSIYNQE</sequence>
<name>A0ACB9R9J6_9MYRT</name>
<reference evidence="2" key="1">
    <citation type="journal article" date="2023" name="Front. Plant Sci.">
        <title>Chromosomal-level genome assembly of Melastoma candidum provides insights into trichome evolution.</title>
        <authorList>
            <person name="Zhong Y."/>
            <person name="Wu W."/>
            <person name="Sun C."/>
            <person name="Zou P."/>
            <person name="Liu Y."/>
            <person name="Dai S."/>
            <person name="Zhou R."/>
        </authorList>
    </citation>
    <scope>NUCLEOTIDE SEQUENCE [LARGE SCALE GENOMIC DNA]</scope>
</reference>
<organism evidence="1 2">
    <name type="scientific">Melastoma candidum</name>
    <dbReference type="NCBI Taxonomy" id="119954"/>
    <lineage>
        <taxon>Eukaryota</taxon>
        <taxon>Viridiplantae</taxon>
        <taxon>Streptophyta</taxon>
        <taxon>Embryophyta</taxon>
        <taxon>Tracheophyta</taxon>
        <taxon>Spermatophyta</taxon>
        <taxon>Magnoliopsida</taxon>
        <taxon>eudicotyledons</taxon>
        <taxon>Gunneridae</taxon>
        <taxon>Pentapetalae</taxon>
        <taxon>rosids</taxon>
        <taxon>malvids</taxon>
        <taxon>Myrtales</taxon>
        <taxon>Melastomataceae</taxon>
        <taxon>Melastomatoideae</taxon>
        <taxon>Melastomateae</taxon>
        <taxon>Melastoma</taxon>
    </lineage>
</organism>
<protein>
    <submittedName>
        <fullName evidence="1">Uncharacterized protein</fullName>
    </submittedName>
</protein>
<dbReference type="EMBL" id="CM042883">
    <property type="protein sequence ID" value="KAI4375539.1"/>
    <property type="molecule type" value="Genomic_DNA"/>
</dbReference>
<accession>A0ACB9R9J6</accession>
<dbReference type="Proteomes" id="UP001057402">
    <property type="component" value="Chromosome 4"/>
</dbReference>